<feature type="domain" description="Mutator-like transposase" evidence="2">
    <location>
        <begin position="77"/>
        <end position="152"/>
    </location>
</feature>
<accession>A0A8S3PVG3</accession>
<dbReference type="OrthoDB" id="7698403at2759"/>
<name>A0A8S3PVG3_MYTED</name>
<dbReference type="InterPro" id="IPR049012">
    <property type="entry name" value="Mutator_transp_dom"/>
</dbReference>
<evidence type="ECO:0000313" key="4">
    <source>
        <dbReference type="Proteomes" id="UP000683360"/>
    </source>
</evidence>
<proteinExistence type="predicted"/>
<evidence type="ECO:0000259" key="2">
    <source>
        <dbReference type="Pfam" id="PF20700"/>
    </source>
</evidence>
<dbReference type="Proteomes" id="UP000683360">
    <property type="component" value="Unassembled WGS sequence"/>
</dbReference>
<protein>
    <recommendedName>
        <fullName evidence="2">Mutator-like transposase domain-containing protein</fullName>
    </recommendedName>
</protein>
<comment type="caution">
    <text evidence="3">The sequence shown here is derived from an EMBL/GenBank/DDBJ whole genome shotgun (WGS) entry which is preliminary data.</text>
</comment>
<organism evidence="3 4">
    <name type="scientific">Mytilus edulis</name>
    <name type="common">Blue mussel</name>
    <dbReference type="NCBI Taxonomy" id="6550"/>
    <lineage>
        <taxon>Eukaryota</taxon>
        <taxon>Metazoa</taxon>
        <taxon>Spiralia</taxon>
        <taxon>Lophotrochozoa</taxon>
        <taxon>Mollusca</taxon>
        <taxon>Bivalvia</taxon>
        <taxon>Autobranchia</taxon>
        <taxon>Pteriomorphia</taxon>
        <taxon>Mytilida</taxon>
        <taxon>Mytiloidea</taxon>
        <taxon>Mytilidae</taxon>
        <taxon>Mytilinae</taxon>
        <taxon>Mytilus</taxon>
    </lineage>
</organism>
<dbReference type="EMBL" id="CAJPWZ010000095">
    <property type="protein sequence ID" value="CAG2185557.1"/>
    <property type="molecule type" value="Genomic_DNA"/>
</dbReference>
<reference evidence="3" key="1">
    <citation type="submission" date="2021-03" db="EMBL/GenBank/DDBJ databases">
        <authorList>
            <person name="Bekaert M."/>
        </authorList>
    </citation>
    <scope>NUCLEOTIDE SEQUENCE</scope>
</reference>
<keyword evidence="4" id="KW-1185">Reference proteome</keyword>
<sequence>MLRSKTGKFQSKKSFVKQFKAQESRRNILVSHPVDEPITEDHNYVHANTYPVFSDSDIELGASCTIDPSLNNDWKTGRRIVELQALAQQMFCTSCDARLHLADIESERRYGLGSILFIRCQNSVCSSLNDVKTGKRNNGTFDINSKLALGVFSHSDRNVGYNFGENIKVSDHKEILELSDDAIKSCYNYSYRPLISIKLFKNKVEEAYTACGKTLQEKLALIKTFLKAVSRVLAVAIPPVTPEVQSSPQEKDGRVTPPVDEKRVTPPVEELVATTISEFLMVLVFQNTRKLVVVTAVNSRIKCSLDYLMTLNRTMCRNVMPDYVHRSCIAFDEYQGNNGPSYDIQVAELVVAQFTSSVPVEELTVQDSSDVIAVPPVTPEVQSSPQEKKRGSLHQWRS</sequence>
<feature type="region of interest" description="Disordered" evidence="1">
    <location>
        <begin position="375"/>
        <end position="398"/>
    </location>
</feature>
<dbReference type="Pfam" id="PF20700">
    <property type="entry name" value="Mutator"/>
    <property type="match status" value="1"/>
</dbReference>
<dbReference type="AlphaFoldDB" id="A0A8S3PVG3"/>
<evidence type="ECO:0000256" key="1">
    <source>
        <dbReference type="SAM" id="MobiDB-lite"/>
    </source>
</evidence>
<gene>
    <name evidence="3" type="ORF">MEDL_1152</name>
</gene>
<evidence type="ECO:0000313" key="3">
    <source>
        <dbReference type="EMBL" id="CAG2185557.1"/>
    </source>
</evidence>